<comment type="caution">
    <text evidence="1">The sequence shown here is derived from an EMBL/GenBank/DDBJ whole genome shotgun (WGS) entry which is preliminary data.</text>
</comment>
<dbReference type="RefSeq" id="XP_052948472.1">
    <property type="nucleotide sequence ID" value="XM_053088447.1"/>
</dbReference>
<keyword evidence="2" id="KW-1185">Reference proteome</keyword>
<organism evidence="1 2">
    <name type="scientific">Dioszegia hungarica</name>
    <dbReference type="NCBI Taxonomy" id="4972"/>
    <lineage>
        <taxon>Eukaryota</taxon>
        <taxon>Fungi</taxon>
        <taxon>Dikarya</taxon>
        <taxon>Basidiomycota</taxon>
        <taxon>Agaricomycotina</taxon>
        <taxon>Tremellomycetes</taxon>
        <taxon>Tremellales</taxon>
        <taxon>Bulleribasidiaceae</taxon>
        <taxon>Dioszegia</taxon>
    </lineage>
</organism>
<dbReference type="Proteomes" id="UP001164286">
    <property type="component" value="Unassembled WGS sequence"/>
</dbReference>
<reference evidence="1" key="1">
    <citation type="journal article" date="2022" name="G3 (Bethesda)">
        <title>High quality genome of the basidiomycete yeast Dioszegia hungarica PDD-24b-2 isolated from cloud water.</title>
        <authorList>
            <person name="Jarrige D."/>
            <person name="Haridas S."/>
            <person name="Bleykasten-Grosshans C."/>
            <person name="Joly M."/>
            <person name="Nadalig T."/>
            <person name="Sancelme M."/>
            <person name="Vuilleumier S."/>
            <person name="Grigoriev I.V."/>
            <person name="Amato P."/>
            <person name="Bringel F."/>
        </authorList>
    </citation>
    <scope>NUCLEOTIDE SEQUENCE</scope>
    <source>
        <strain evidence="1">PDD-24b-2</strain>
    </source>
</reference>
<gene>
    <name evidence="1" type="ORF">MKK02DRAFT_32081</name>
</gene>
<dbReference type="EMBL" id="JAKWFO010000003">
    <property type="protein sequence ID" value="KAI9638695.1"/>
    <property type="molecule type" value="Genomic_DNA"/>
</dbReference>
<evidence type="ECO:0000313" key="2">
    <source>
        <dbReference type="Proteomes" id="UP001164286"/>
    </source>
</evidence>
<protein>
    <submittedName>
        <fullName evidence="1">Uncharacterized protein</fullName>
    </submittedName>
</protein>
<sequence>MTPGDAATALSAPEGSVDPVTFFDYLFRMTPEQRDSLCNRIDGQESVDYARTRVVNLLREHATVTRRGAELSYNLSCISISSGEDPNVYLWFHMSDMGEWMTRDFVEHNHKWLYTFFPLGCFVRLSQPGAGITMSQHLRKMTTQGLRTRWTDFTRSGGPEANTKYHTIYQENRLAGEHGIGKIPIPSWYIMVYQARVEISRLLSIVQ</sequence>
<accession>A0AA38HDF8</accession>
<name>A0AA38HDF8_9TREE</name>
<proteinExistence type="predicted"/>
<dbReference type="AlphaFoldDB" id="A0AA38HDF8"/>
<evidence type="ECO:0000313" key="1">
    <source>
        <dbReference type="EMBL" id="KAI9638695.1"/>
    </source>
</evidence>
<dbReference type="GeneID" id="77727652"/>